<dbReference type="Proteomes" id="UP000571183">
    <property type="component" value="Unassembled WGS sequence"/>
</dbReference>
<accession>A0A840DCC3</accession>
<gene>
    <name evidence="2" type="ORF">F5897_000409</name>
</gene>
<proteinExistence type="predicted"/>
<feature type="transmembrane region" description="Helical" evidence="1">
    <location>
        <begin position="766"/>
        <end position="788"/>
    </location>
</feature>
<feature type="transmembrane region" description="Helical" evidence="1">
    <location>
        <begin position="847"/>
        <end position="866"/>
    </location>
</feature>
<keyword evidence="1" id="KW-0812">Transmembrane</keyword>
<evidence type="ECO:0000256" key="1">
    <source>
        <dbReference type="SAM" id="Phobius"/>
    </source>
</evidence>
<dbReference type="RefSeq" id="WP_183304297.1">
    <property type="nucleotide sequence ID" value="NZ_JACIFD010000003.1"/>
</dbReference>
<organism evidence="2 3">
    <name type="scientific">Canibacter oris</name>
    <dbReference type="NCBI Taxonomy" id="1365628"/>
    <lineage>
        <taxon>Bacteria</taxon>
        <taxon>Bacillati</taxon>
        <taxon>Actinomycetota</taxon>
        <taxon>Actinomycetes</taxon>
        <taxon>Micrococcales</taxon>
        <taxon>Microbacteriaceae</taxon>
        <taxon>Canibacter</taxon>
    </lineage>
</organism>
<name>A0A840DCC3_9MICO</name>
<comment type="caution">
    <text evidence="2">The sequence shown here is derived from an EMBL/GenBank/DDBJ whole genome shotgun (WGS) entry which is preliminary data.</text>
</comment>
<keyword evidence="3" id="KW-1185">Reference proteome</keyword>
<keyword evidence="1" id="KW-0472">Membrane</keyword>
<feature type="transmembrane region" description="Helical" evidence="1">
    <location>
        <begin position="684"/>
        <end position="701"/>
    </location>
</feature>
<sequence length="876" mass="95419">MSKSVAPKQIRVLTVALLVVALLLPGVQLLVRGANSVTDEVLEGNWRGAFDILVTDKEFEERVSPGRNEFDLAFLDPNYGGVAAPVISREKVAEVAGVAGVEVAAPLGYVGTQIDPLRPYHVIIPWQEFEVEKKRTFRLTSVATSSDGITERVERKTTNIFEIDVTEWNGKYGNVNFGSEGAGIEAIWTNYKREAAWYARPEGVGLLFLQLPTATTSIAAVDPVAEIKLLGEGSEFTQSLQRLQQAEDIFTVNGAVSAADYEAWSKAHPAAAQQLDQFPGVKQLQDFARLGYYGFESELVPYIHSNKAYPANYIKTKFERKNDDDEYVEIGETEIDLSESYLPFGVFGADIVFPGSSVETENYHGITDLLGFAGIEAGALTLKPRVDENGAPGFEVVPKQITNIMEKAPDYKPTGELIGDVRDYRSAEEIDLKVGTRFAPGVAPYAVGSYEPVTKTVADVYTPLGLYENTPVVTRDGKTLAPSRTGAGLVLESADAIVSLSTAEKLVEGDFVTSVRVRVAGLEGLSREAAQVEIDKVAQRIRALGLGAKVVVGASQQEVSFWVPGYVFGTSDPEGLQEIRDLGWVTQTFTVLGADQWTAATTAAVVSSAGIILLALVVLGLVVIMLLVRPGRVRAQTLLRSLGYNGVQRMSWALRESWLGLVCLVIGAVASVVLSVAATRVQTMLVVGAVLLAVLLAIPFTRSNKQRLPSKFGSRRTITGISILESVIAAVCGVIIFVLVQVAIWFWETGSKLSLSRLVLESLLPLAVMVLVVLAFLVYLQFVAAGFYQRILQARVVFAYEMLAQPQWRVMLRQVLLLVARFVLVVVLLGVAAWYGLQWVEPEFGALLAVVVWLVAWLLVRVVAVWRMAPAKKLNH</sequence>
<evidence type="ECO:0000313" key="2">
    <source>
        <dbReference type="EMBL" id="MBB4071121.1"/>
    </source>
</evidence>
<feature type="transmembrane region" description="Helical" evidence="1">
    <location>
        <begin position="722"/>
        <end position="746"/>
    </location>
</feature>
<protein>
    <recommendedName>
        <fullName evidence="4">FtsX-like permease family protein</fullName>
    </recommendedName>
</protein>
<keyword evidence="1" id="KW-1133">Transmembrane helix</keyword>
<reference evidence="2" key="1">
    <citation type="submission" date="2020-08" db="EMBL/GenBank/DDBJ databases">
        <title>Sequencing the genomes of 1000 actinobacteria strains.</title>
        <authorList>
            <person name="Klenk H.-P."/>
        </authorList>
    </citation>
    <scope>NUCLEOTIDE SEQUENCE [LARGE SCALE GENOMIC DNA]</scope>
    <source>
        <strain evidence="2">DSM 27064</strain>
    </source>
</reference>
<evidence type="ECO:0000313" key="3">
    <source>
        <dbReference type="Proteomes" id="UP000571183"/>
    </source>
</evidence>
<dbReference type="AlphaFoldDB" id="A0A840DCC3"/>
<evidence type="ECO:0008006" key="4">
    <source>
        <dbReference type="Google" id="ProtNLM"/>
    </source>
</evidence>
<dbReference type="EMBL" id="JACIFD010000003">
    <property type="protein sequence ID" value="MBB4071121.1"/>
    <property type="molecule type" value="Genomic_DNA"/>
</dbReference>
<feature type="transmembrane region" description="Helical" evidence="1">
    <location>
        <begin position="658"/>
        <end position="678"/>
    </location>
</feature>
<feature type="transmembrane region" description="Helical" evidence="1">
    <location>
        <begin position="605"/>
        <end position="628"/>
    </location>
</feature>
<feature type="transmembrane region" description="Helical" evidence="1">
    <location>
        <begin position="815"/>
        <end position="835"/>
    </location>
</feature>